<accession>A0AAN9QER5</accession>
<sequence>MGVGDEISEGGVDRVSILRVDELRELQGMKCQVQAARPVLESFLWKIYFKRVTICTSGPGESQIGSAASSLICVTLWARFLAHVLQRGLLSFNFDWAILTAPN</sequence>
<evidence type="ECO:0000313" key="1">
    <source>
        <dbReference type="EMBL" id="KAK7328638.1"/>
    </source>
</evidence>
<dbReference type="AlphaFoldDB" id="A0AAN9QER5"/>
<gene>
    <name evidence="1" type="ORF">VNO77_22752</name>
</gene>
<name>A0AAN9QER5_CANGL</name>
<comment type="caution">
    <text evidence="1">The sequence shown here is derived from an EMBL/GenBank/DDBJ whole genome shotgun (WGS) entry which is preliminary data.</text>
</comment>
<dbReference type="EMBL" id="JAYMYQ010000005">
    <property type="protein sequence ID" value="KAK7328638.1"/>
    <property type="molecule type" value="Genomic_DNA"/>
</dbReference>
<reference evidence="1 2" key="1">
    <citation type="submission" date="2024-01" db="EMBL/GenBank/DDBJ databases">
        <title>The genomes of 5 underutilized Papilionoideae crops provide insights into root nodulation and disease resistanc.</title>
        <authorList>
            <person name="Jiang F."/>
        </authorList>
    </citation>
    <scope>NUCLEOTIDE SEQUENCE [LARGE SCALE GENOMIC DNA]</scope>
    <source>
        <strain evidence="1">LVBAO_FW01</strain>
        <tissue evidence="1">Leaves</tissue>
    </source>
</reference>
<organism evidence="1 2">
    <name type="scientific">Canavalia gladiata</name>
    <name type="common">Sword bean</name>
    <name type="synonym">Dolichos gladiatus</name>
    <dbReference type="NCBI Taxonomy" id="3824"/>
    <lineage>
        <taxon>Eukaryota</taxon>
        <taxon>Viridiplantae</taxon>
        <taxon>Streptophyta</taxon>
        <taxon>Embryophyta</taxon>
        <taxon>Tracheophyta</taxon>
        <taxon>Spermatophyta</taxon>
        <taxon>Magnoliopsida</taxon>
        <taxon>eudicotyledons</taxon>
        <taxon>Gunneridae</taxon>
        <taxon>Pentapetalae</taxon>
        <taxon>rosids</taxon>
        <taxon>fabids</taxon>
        <taxon>Fabales</taxon>
        <taxon>Fabaceae</taxon>
        <taxon>Papilionoideae</taxon>
        <taxon>50 kb inversion clade</taxon>
        <taxon>NPAAA clade</taxon>
        <taxon>indigoferoid/millettioid clade</taxon>
        <taxon>Phaseoleae</taxon>
        <taxon>Canavalia</taxon>
    </lineage>
</organism>
<proteinExistence type="predicted"/>
<keyword evidence="2" id="KW-1185">Reference proteome</keyword>
<protein>
    <submittedName>
        <fullName evidence="1">Uncharacterized protein</fullName>
    </submittedName>
</protein>
<dbReference type="Proteomes" id="UP001367508">
    <property type="component" value="Unassembled WGS sequence"/>
</dbReference>
<evidence type="ECO:0000313" key="2">
    <source>
        <dbReference type="Proteomes" id="UP001367508"/>
    </source>
</evidence>